<feature type="domain" description="Metallo-beta-lactamase" evidence="1">
    <location>
        <begin position="31"/>
        <end position="238"/>
    </location>
</feature>
<name>A0A2T3AR68_AMORE</name>
<accession>A0A2T3AR68</accession>
<dbReference type="OrthoDB" id="3341310at2759"/>
<dbReference type="InterPro" id="IPR050855">
    <property type="entry name" value="NDM-1-like"/>
</dbReference>
<dbReference type="Gene3D" id="3.60.15.10">
    <property type="entry name" value="Ribonuclease Z/Hydroxyacylglutathione hydrolase-like"/>
    <property type="match status" value="1"/>
</dbReference>
<dbReference type="GeneID" id="36576523"/>
<dbReference type="CDD" id="cd06262">
    <property type="entry name" value="metallo-hydrolase-like_MBL-fold"/>
    <property type="match status" value="1"/>
</dbReference>
<keyword evidence="3" id="KW-1185">Reference proteome</keyword>
<proteinExistence type="predicted"/>
<dbReference type="InParanoid" id="A0A2T3AR68"/>
<sequence length="342" mass="39168">MLIILFQTSFVDRRVNSSTLLIIEDDHYGEQPHIYVKIYPDYLLIADTGCNTPRSNKPSLTSLRQYLETYPLPSNNNQILNPDGQKKYIILCSHCHYDHILGIPQFLPANPVIIASDFEKSFLLENFPTHSLCKFKDVQTPKYTISHWARHLEFFMLSGVPFRIQFLHIPGHTPDSLGWYDIDEHHLYVGDTFYERKRSTRIPELPDGGGQVPGLPATQAAIIFPEEGGDWIQFMSSLDLLLSFVLHKNSELRRQHGLSHEATPRVKVGCSHLTYNADAEHMIIEVRALFERIIAGKVPVTNSGESRGVIHDFWLESETSKYSVMAPRHLAEEARRHFHPVS</sequence>
<evidence type="ECO:0000313" key="2">
    <source>
        <dbReference type="EMBL" id="PSS08746.1"/>
    </source>
</evidence>
<protein>
    <recommendedName>
        <fullName evidence="1">Metallo-beta-lactamase domain-containing protein</fullName>
    </recommendedName>
</protein>
<dbReference type="SMART" id="SM00849">
    <property type="entry name" value="Lactamase_B"/>
    <property type="match status" value="1"/>
</dbReference>
<organism evidence="2 3">
    <name type="scientific">Amorphotheca resinae ATCC 22711</name>
    <dbReference type="NCBI Taxonomy" id="857342"/>
    <lineage>
        <taxon>Eukaryota</taxon>
        <taxon>Fungi</taxon>
        <taxon>Dikarya</taxon>
        <taxon>Ascomycota</taxon>
        <taxon>Pezizomycotina</taxon>
        <taxon>Leotiomycetes</taxon>
        <taxon>Helotiales</taxon>
        <taxon>Amorphothecaceae</taxon>
        <taxon>Amorphotheca</taxon>
    </lineage>
</organism>
<dbReference type="EMBL" id="KZ679018">
    <property type="protein sequence ID" value="PSS08746.1"/>
    <property type="molecule type" value="Genomic_DNA"/>
</dbReference>
<dbReference type="PANTHER" id="PTHR42951">
    <property type="entry name" value="METALLO-BETA-LACTAMASE DOMAIN-CONTAINING"/>
    <property type="match status" value="1"/>
</dbReference>
<dbReference type="InterPro" id="IPR001279">
    <property type="entry name" value="Metallo-B-lactamas"/>
</dbReference>
<dbReference type="InterPro" id="IPR036866">
    <property type="entry name" value="RibonucZ/Hydroxyglut_hydro"/>
</dbReference>
<evidence type="ECO:0000259" key="1">
    <source>
        <dbReference type="SMART" id="SM00849"/>
    </source>
</evidence>
<dbReference type="Pfam" id="PF00753">
    <property type="entry name" value="Lactamase_B"/>
    <property type="match status" value="1"/>
</dbReference>
<dbReference type="RefSeq" id="XP_024717144.1">
    <property type="nucleotide sequence ID" value="XM_024868442.1"/>
</dbReference>
<dbReference type="PANTHER" id="PTHR42951:SF4">
    <property type="entry name" value="ACYL-COENZYME A THIOESTERASE MBLAC2"/>
    <property type="match status" value="1"/>
</dbReference>
<dbReference type="SUPFAM" id="SSF56281">
    <property type="entry name" value="Metallo-hydrolase/oxidoreductase"/>
    <property type="match status" value="1"/>
</dbReference>
<evidence type="ECO:0000313" key="3">
    <source>
        <dbReference type="Proteomes" id="UP000241818"/>
    </source>
</evidence>
<dbReference type="Proteomes" id="UP000241818">
    <property type="component" value="Unassembled WGS sequence"/>
</dbReference>
<gene>
    <name evidence="2" type="ORF">M430DRAFT_54111</name>
</gene>
<dbReference type="AlphaFoldDB" id="A0A2T3AR68"/>
<dbReference type="STRING" id="857342.A0A2T3AR68"/>
<reference evidence="2 3" key="1">
    <citation type="journal article" date="2018" name="New Phytol.">
        <title>Comparative genomics and transcriptomics depict ericoid mycorrhizal fungi as versatile saprotrophs and plant mutualists.</title>
        <authorList>
            <person name="Martino E."/>
            <person name="Morin E."/>
            <person name="Grelet G.A."/>
            <person name="Kuo A."/>
            <person name="Kohler A."/>
            <person name="Daghino S."/>
            <person name="Barry K.W."/>
            <person name="Cichocki N."/>
            <person name="Clum A."/>
            <person name="Dockter R.B."/>
            <person name="Hainaut M."/>
            <person name="Kuo R.C."/>
            <person name="LaButti K."/>
            <person name="Lindahl B.D."/>
            <person name="Lindquist E.A."/>
            <person name="Lipzen A."/>
            <person name="Khouja H.R."/>
            <person name="Magnuson J."/>
            <person name="Murat C."/>
            <person name="Ohm R.A."/>
            <person name="Singer S.W."/>
            <person name="Spatafora J.W."/>
            <person name="Wang M."/>
            <person name="Veneault-Fourrey C."/>
            <person name="Henrissat B."/>
            <person name="Grigoriev I.V."/>
            <person name="Martin F.M."/>
            <person name="Perotto S."/>
        </authorList>
    </citation>
    <scope>NUCLEOTIDE SEQUENCE [LARGE SCALE GENOMIC DNA]</scope>
    <source>
        <strain evidence="2 3">ATCC 22711</strain>
    </source>
</reference>